<feature type="chain" id="PRO_5039173790" evidence="2">
    <location>
        <begin position="33"/>
        <end position="131"/>
    </location>
</feature>
<keyword evidence="2" id="KW-0732">Signal</keyword>
<feature type="region of interest" description="Disordered" evidence="1">
    <location>
        <begin position="54"/>
        <end position="131"/>
    </location>
</feature>
<feature type="signal peptide" evidence="2">
    <location>
        <begin position="1"/>
        <end position="32"/>
    </location>
</feature>
<evidence type="ECO:0000313" key="4">
    <source>
        <dbReference type="Proteomes" id="UP000825701"/>
    </source>
</evidence>
<name>A0A9E6RCY1_9HYPH</name>
<organism evidence="3 4">
    <name type="scientific">Chenggangzhangella methanolivorans</name>
    <dbReference type="NCBI Taxonomy" id="1437009"/>
    <lineage>
        <taxon>Bacteria</taxon>
        <taxon>Pseudomonadati</taxon>
        <taxon>Pseudomonadota</taxon>
        <taxon>Alphaproteobacteria</taxon>
        <taxon>Hyphomicrobiales</taxon>
        <taxon>Methylopilaceae</taxon>
        <taxon>Chenggangzhangella</taxon>
    </lineage>
</organism>
<dbReference type="EMBL" id="CP081869">
    <property type="protein sequence ID" value="QZO02035.1"/>
    <property type="molecule type" value="Genomic_DNA"/>
</dbReference>
<protein>
    <submittedName>
        <fullName evidence="3">Uncharacterized protein</fullName>
    </submittedName>
</protein>
<feature type="compositionally biased region" description="Polar residues" evidence="1">
    <location>
        <begin position="98"/>
        <end position="108"/>
    </location>
</feature>
<feature type="compositionally biased region" description="Basic and acidic residues" evidence="1">
    <location>
        <begin position="54"/>
        <end position="87"/>
    </location>
</feature>
<accession>A0A9E6RCY1</accession>
<evidence type="ECO:0000256" key="1">
    <source>
        <dbReference type="SAM" id="MobiDB-lite"/>
    </source>
</evidence>
<dbReference type="Proteomes" id="UP000825701">
    <property type="component" value="Chromosome"/>
</dbReference>
<sequence length="131" mass="13538">MTIKRLLDRTLRIAGMLAIALAVLSAPTGHSASHDPLALAAAEAERHAALAAEIAEHGHAHDEGDADERSPGHTHGHDSADHLHDKAGTPPSFLAQASPATRSVTLTGAAQIARDAHPSGLKRPPRPSFAA</sequence>
<reference evidence="3" key="1">
    <citation type="submission" date="2021-08" db="EMBL/GenBank/DDBJ databases">
        <authorList>
            <person name="Zhang H."/>
            <person name="Xu M."/>
            <person name="Yu Z."/>
            <person name="Yang L."/>
            <person name="Cai Y."/>
        </authorList>
    </citation>
    <scope>NUCLEOTIDE SEQUENCE</scope>
    <source>
        <strain evidence="3">CHL1</strain>
    </source>
</reference>
<dbReference type="AlphaFoldDB" id="A0A9E6RCY1"/>
<dbReference type="RefSeq" id="WP_261405415.1">
    <property type="nucleotide sequence ID" value="NZ_CP081869.1"/>
</dbReference>
<dbReference type="KEGG" id="cmet:K6K41_12560"/>
<evidence type="ECO:0000256" key="2">
    <source>
        <dbReference type="SAM" id="SignalP"/>
    </source>
</evidence>
<gene>
    <name evidence="3" type="ORF">K6K41_12560</name>
</gene>
<proteinExistence type="predicted"/>
<evidence type="ECO:0000313" key="3">
    <source>
        <dbReference type="EMBL" id="QZO02035.1"/>
    </source>
</evidence>
<keyword evidence="4" id="KW-1185">Reference proteome</keyword>